<dbReference type="SMART" id="SM00650">
    <property type="entry name" value="rADc"/>
    <property type="match status" value="1"/>
</dbReference>
<dbReference type="EMBL" id="BAAAVT010000014">
    <property type="protein sequence ID" value="GAA3069899.1"/>
    <property type="molecule type" value="Genomic_DNA"/>
</dbReference>
<dbReference type="CDD" id="cd02440">
    <property type="entry name" value="AdoMet_MTases"/>
    <property type="match status" value="1"/>
</dbReference>
<dbReference type="NCBIfam" id="NF000499">
    <property type="entry name" value="Erm23S_rRNA_broad"/>
    <property type="match status" value="1"/>
</dbReference>
<keyword evidence="1 5" id="KW-0489">Methyltransferase</keyword>
<name>A0ABP6M0R6_9MICC</name>
<evidence type="ECO:0000313" key="8">
    <source>
        <dbReference type="Proteomes" id="UP001500236"/>
    </source>
</evidence>
<evidence type="ECO:0000256" key="5">
    <source>
        <dbReference type="PROSITE-ProRule" id="PRU01026"/>
    </source>
</evidence>
<dbReference type="PROSITE" id="PS51689">
    <property type="entry name" value="SAM_RNA_A_N6_MT"/>
    <property type="match status" value="1"/>
</dbReference>
<feature type="binding site" evidence="5">
    <location>
        <position position="100"/>
    </location>
    <ligand>
        <name>S-adenosyl-L-methionine</name>
        <dbReference type="ChEBI" id="CHEBI:59789"/>
    </ligand>
</feature>
<keyword evidence="4 5" id="KW-0694">RNA-binding</keyword>
<sequence>MHTYTHSRHEHGQNFLIDPRAIRTVVALVARTEGPILEIGPGDGALTLPLQTLRRPLTAVEIDTRAARRLDRCTGRRTRVVEGDFLTHRLPREPHVVVGNLPFHLTTAILRRLLYAPGWTDAVLMTQWEVARRRAGVGGSTMMTAQWAPYYAFRLEGRIPASAYRPRPAVDGGLLTIARRERPLVPHTDRRAYAAFVHRAFTGPGRGMGQILQHGLGLSRREVGPLLGAAGVRRDAAPGRLTAEQWAALWRRAP</sequence>
<dbReference type="Pfam" id="PF00398">
    <property type="entry name" value="RrnaAD"/>
    <property type="match status" value="1"/>
</dbReference>
<dbReference type="PANTHER" id="PTHR11727">
    <property type="entry name" value="DIMETHYLADENOSINE TRANSFERASE"/>
    <property type="match status" value="1"/>
</dbReference>
<dbReference type="PROSITE" id="PS01131">
    <property type="entry name" value="RRNA_A_DIMETH"/>
    <property type="match status" value="1"/>
</dbReference>
<dbReference type="PANTHER" id="PTHR11727:SF7">
    <property type="entry name" value="DIMETHYLADENOSINE TRANSFERASE-RELATED"/>
    <property type="match status" value="1"/>
</dbReference>
<evidence type="ECO:0000259" key="6">
    <source>
        <dbReference type="SMART" id="SM00650"/>
    </source>
</evidence>
<comment type="similarity">
    <text evidence="5">Belongs to the class I-like SAM-binding methyltransferase superfamily. rRNA adenine N(6)-methyltransferase family.</text>
</comment>
<evidence type="ECO:0000256" key="2">
    <source>
        <dbReference type="ARBA" id="ARBA00022679"/>
    </source>
</evidence>
<feature type="binding site" evidence="5">
    <location>
        <position position="16"/>
    </location>
    <ligand>
        <name>S-adenosyl-L-methionine</name>
        <dbReference type="ChEBI" id="CHEBI:59789"/>
    </ligand>
</feature>
<feature type="binding site" evidence="5">
    <location>
        <position position="40"/>
    </location>
    <ligand>
        <name>S-adenosyl-L-methionine</name>
        <dbReference type="ChEBI" id="CHEBI:59789"/>
    </ligand>
</feature>
<evidence type="ECO:0000256" key="3">
    <source>
        <dbReference type="ARBA" id="ARBA00022691"/>
    </source>
</evidence>
<dbReference type="InterPro" id="IPR023165">
    <property type="entry name" value="rRNA_Ade_diMease-like_C"/>
</dbReference>
<feature type="binding site" evidence="5">
    <location>
        <position position="14"/>
    </location>
    <ligand>
        <name>S-adenosyl-L-methionine</name>
        <dbReference type="ChEBI" id="CHEBI:59789"/>
    </ligand>
</feature>
<protein>
    <recommendedName>
        <fullName evidence="6">Ribosomal RNA adenine methylase transferase N-terminal domain-containing protein</fullName>
    </recommendedName>
</protein>
<accession>A0ABP6M0R6</accession>
<dbReference type="InterPro" id="IPR020598">
    <property type="entry name" value="rRNA_Ade_methylase_Trfase_N"/>
</dbReference>
<keyword evidence="2 5" id="KW-0808">Transferase</keyword>
<keyword evidence="8" id="KW-1185">Reference proteome</keyword>
<comment type="caution">
    <text evidence="7">The sequence shown here is derived from an EMBL/GenBank/DDBJ whole genome shotgun (WGS) entry which is preliminary data.</text>
</comment>
<feature type="binding site" evidence="5">
    <location>
        <position position="61"/>
    </location>
    <ligand>
        <name>S-adenosyl-L-methionine</name>
        <dbReference type="ChEBI" id="CHEBI:59789"/>
    </ligand>
</feature>
<dbReference type="Proteomes" id="UP001500236">
    <property type="component" value="Unassembled WGS sequence"/>
</dbReference>
<dbReference type="InterPro" id="IPR020596">
    <property type="entry name" value="rRNA_Ade_Mease_Trfase_CS"/>
</dbReference>
<dbReference type="InterPro" id="IPR029063">
    <property type="entry name" value="SAM-dependent_MTases_sf"/>
</dbReference>
<reference evidence="8" key="1">
    <citation type="journal article" date="2019" name="Int. J. Syst. Evol. Microbiol.">
        <title>The Global Catalogue of Microorganisms (GCM) 10K type strain sequencing project: providing services to taxonomists for standard genome sequencing and annotation.</title>
        <authorList>
            <consortium name="The Broad Institute Genomics Platform"/>
            <consortium name="The Broad Institute Genome Sequencing Center for Infectious Disease"/>
            <person name="Wu L."/>
            <person name="Ma J."/>
        </authorList>
    </citation>
    <scope>NUCLEOTIDE SEQUENCE [LARGE SCALE GENOMIC DNA]</scope>
    <source>
        <strain evidence="8">JCM 14309</strain>
    </source>
</reference>
<evidence type="ECO:0000313" key="7">
    <source>
        <dbReference type="EMBL" id="GAA3069899.1"/>
    </source>
</evidence>
<evidence type="ECO:0000256" key="1">
    <source>
        <dbReference type="ARBA" id="ARBA00022603"/>
    </source>
</evidence>
<dbReference type="Gene3D" id="3.40.50.150">
    <property type="entry name" value="Vaccinia Virus protein VP39"/>
    <property type="match status" value="1"/>
</dbReference>
<feature type="domain" description="Ribosomal RNA adenine methylase transferase N-terminal" evidence="6">
    <location>
        <begin position="21"/>
        <end position="181"/>
    </location>
</feature>
<evidence type="ECO:0000256" key="4">
    <source>
        <dbReference type="ARBA" id="ARBA00022884"/>
    </source>
</evidence>
<organism evidence="7 8">
    <name type="scientific">Nesterenkonia aethiopica</name>
    <dbReference type="NCBI Taxonomy" id="269144"/>
    <lineage>
        <taxon>Bacteria</taxon>
        <taxon>Bacillati</taxon>
        <taxon>Actinomycetota</taxon>
        <taxon>Actinomycetes</taxon>
        <taxon>Micrococcales</taxon>
        <taxon>Micrococcaceae</taxon>
        <taxon>Nesterenkonia</taxon>
    </lineage>
</organism>
<dbReference type="InterPro" id="IPR001737">
    <property type="entry name" value="KsgA/Erm"/>
</dbReference>
<dbReference type="Gene3D" id="1.10.8.100">
    <property type="entry name" value="Ribosomal RNA adenine dimethylase-like, domain 2"/>
    <property type="match status" value="1"/>
</dbReference>
<keyword evidence="3 5" id="KW-0949">S-adenosyl-L-methionine</keyword>
<proteinExistence type="inferred from homology"/>
<dbReference type="SUPFAM" id="SSF53335">
    <property type="entry name" value="S-adenosyl-L-methionine-dependent methyltransferases"/>
    <property type="match status" value="1"/>
</dbReference>
<feature type="binding site" evidence="5">
    <location>
        <position position="84"/>
    </location>
    <ligand>
        <name>S-adenosyl-L-methionine</name>
        <dbReference type="ChEBI" id="CHEBI:59789"/>
    </ligand>
</feature>
<dbReference type="RefSeq" id="WP_344681347.1">
    <property type="nucleotide sequence ID" value="NZ_BAAAVT010000014.1"/>
</dbReference>
<gene>
    <name evidence="7" type="ORF">GCM10010529_22920</name>
</gene>